<keyword evidence="4 6" id="KW-1133">Transmembrane helix</keyword>
<keyword evidence="5 6" id="KW-0472">Membrane</keyword>
<name>A0ABW0LB20_9BURK</name>
<keyword evidence="3 6" id="KW-0812">Transmembrane</keyword>
<dbReference type="Pfam" id="PF04024">
    <property type="entry name" value="PspC"/>
    <property type="match status" value="1"/>
</dbReference>
<keyword evidence="10" id="KW-1185">Reference proteome</keyword>
<evidence type="ECO:0000313" key="10">
    <source>
        <dbReference type="Proteomes" id="UP001596050"/>
    </source>
</evidence>
<evidence type="ECO:0000256" key="2">
    <source>
        <dbReference type="ARBA" id="ARBA00022475"/>
    </source>
</evidence>
<evidence type="ECO:0000313" key="9">
    <source>
        <dbReference type="EMBL" id="MFC5461978.1"/>
    </source>
</evidence>
<dbReference type="EMBL" id="JBHSMU010000015">
    <property type="protein sequence ID" value="MFC5461978.1"/>
    <property type="molecule type" value="Genomic_DNA"/>
</dbReference>
<dbReference type="SUPFAM" id="SSF53901">
    <property type="entry name" value="Thiolase-like"/>
    <property type="match status" value="1"/>
</dbReference>
<dbReference type="InterPro" id="IPR007168">
    <property type="entry name" value="Phageshock_PspC_N"/>
</dbReference>
<comment type="subcellular location">
    <subcellularLocation>
        <location evidence="1">Cell membrane</location>
        <topology evidence="1">Single-pass membrane protein</topology>
    </subcellularLocation>
</comment>
<dbReference type="PANTHER" id="PTHR33885">
    <property type="entry name" value="PHAGE SHOCK PROTEIN C"/>
    <property type="match status" value="1"/>
</dbReference>
<dbReference type="RefSeq" id="WP_379785428.1">
    <property type="nucleotide sequence ID" value="NZ_JBHSMU010000015.1"/>
</dbReference>
<comment type="caution">
    <text evidence="9">The sequence shown here is derived from an EMBL/GenBank/DDBJ whole genome shotgun (WGS) entry which is preliminary data.</text>
</comment>
<evidence type="ECO:0000259" key="8">
    <source>
        <dbReference type="Pfam" id="PF09851"/>
    </source>
</evidence>
<organism evidence="9 10">
    <name type="scientific">Massilia niabensis</name>
    <dbReference type="NCBI Taxonomy" id="544910"/>
    <lineage>
        <taxon>Bacteria</taxon>
        <taxon>Pseudomonadati</taxon>
        <taxon>Pseudomonadota</taxon>
        <taxon>Betaproteobacteria</taxon>
        <taxon>Burkholderiales</taxon>
        <taxon>Oxalobacteraceae</taxon>
        <taxon>Telluria group</taxon>
        <taxon>Massilia</taxon>
    </lineage>
</organism>
<feature type="domain" description="Phage shock protein PspC N-terminal" evidence="7">
    <location>
        <begin position="70"/>
        <end position="128"/>
    </location>
</feature>
<evidence type="ECO:0000256" key="1">
    <source>
        <dbReference type="ARBA" id="ARBA00004162"/>
    </source>
</evidence>
<feature type="transmembrane region" description="Helical" evidence="6">
    <location>
        <begin position="105"/>
        <end position="125"/>
    </location>
</feature>
<dbReference type="Proteomes" id="UP001596050">
    <property type="component" value="Unassembled WGS sequence"/>
</dbReference>
<dbReference type="InterPro" id="IPR018649">
    <property type="entry name" value="SHOCT"/>
</dbReference>
<evidence type="ECO:0000256" key="4">
    <source>
        <dbReference type="ARBA" id="ARBA00022989"/>
    </source>
</evidence>
<evidence type="ECO:0000256" key="5">
    <source>
        <dbReference type="ARBA" id="ARBA00023136"/>
    </source>
</evidence>
<evidence type="ECO:0000256" key="6">
    <source>
        <dbReference type="SAM" id="Phobius"/>
    </source>
</evidence>
<dbReference type="PANTHER" id="PTHR33885:SF3">
    <property type="entry name" value="PHAGE SHOCK PROTEIN C"/>
    <property type="match status" value="1"/>
</dbReference>
<reference evidence="10" key="1">
    <citation type="journal article" date="2019" name="Int. J. Syst. Evol. Microbiol.">
        <title>The Global Catalogue of Microorganisms (GCM) 10K type strain sequencing project: providing services to taxonomists for standard genome sequencing and annotation.</title>
        <authorList>
            <consortium name="The Broad Institute Genomics Platform"/>
            <consortium name="The Broad Institute Genome Sequencing Center for Infectious Disease"/>
            <person name="Wu L."/>
            <person name="Ma J."/>
        </authorList>
    </citation>
    <scope>NUCLEOTIDE SEQUENCE [LARGE SCALE GENOMIC DNA]</scope>
    <source>
        <strain evidence="10">KACC 12649</strain>
    </source>
</reference>
<sequence length="128" mass="13876">MISDEIRRLHELHQAGALSDAEFEQAKAKVLAGASANASAGERINLDKDGGATGNAYGASGASTIETHFKRLRRSRSDRWLSGVCGGLAGTYGIESWVWRLIFTVFTLITSGFGALVYLLLWIFVPEE</sequence>
<dbReference type="InterPro" id="IPR016039">
    <property type="entry name" value="Thiolase-like"/>
</dbReference>
<dbReference type="InterPro" id="IPR052027">
    <property type="entry name" value="PspC"/>
</dbReference>
<dbReference type="Pfam" id="PF09851">
    <property type="entry name" value="SHOCT"/>
    <property type="match status" value="1"/>
</dbReference>
<accession>A0ABW0LB20</accession>
<protein>
    <submittedName>
        <fullName evidence="9">PspC domain-containing protein</fullName>
    </submittedName>
</protein>
<evidence type="ECO:0000259" key="7">
    <source>
        <dbReference type="Pfam" id="PF04024"/>
    </source>
</evidence>
<feature type="transmembrane region" description="Helical" evidence="6">
    <location>
        <begin position="80"/>
        <end position="99"/>
    </location>
</feature>
<evidence type="ECO:0000256" key="3">
    <source>
        <dbReference type="ARBA" id="ARBA00022692"/>
    </source>
</evidence>
<keyword evidence="2" id="KW-1003">Cell membrane</keyword>
<gene>
    <name evidence="9" type="ORF">ACFPN5_19365</name>
</gene>
<feature type="domain" description="SHOCT" evidence="8">
    <location>
        <begin position="4"/>
        <end position="31"/>
    </location>
</feature>
<proteinExistence type="predicted"/>